<feature type="domain" description="Serine aminopeptidase S33" evidence="1">
    <location>
        <begin position="45"/>
        <end position="150"/>
    </location>
</feature>
<keyword evidence="3" id="KW-1185">Reference proteome</keyword>
<evidence type="ECO:0000259" key="1">
    <source>
        <dbReference type="Pfam" id="PF12146"/>
    </source>
</evidence>
<proteinExistence type="predicted"/>
<evidence type="ECO:0000313" key="2">
    <source>
        <dbReference type="EMBL" id="MDO5974308.1"/>
    </source>
</evidence>
<dbReference type="Pfam" id="PF12146">
    <property type="entry name" value="Hydrolase_4"/>
    <property type="match status" value="1"/>
</dbReference>
<evidence type="ECO:0000313" key="3">
    <source>
        <dbReference type="Proteomes" id="UP001176806"/>
    </source>
</evidence>
<dbReference type="PANTHER" id="PTHR12277:SF81">
    <property type="entry name" value="PROTEIN ABHD13"/>
    <property type="match status" value="1"/>
</dbReference>
<sequence>MQEKILFHPTVLPQDFKFEFSHPFEELFFKTDVAVINAIHFKTDKPKGVILYFHGNAGDLSRWGMITEFFVEKQYDVLVMDYRTFGKSTGKLSEAALYNDSEYCYNYLKQYYLESDIIVYGRSLGTGVATYIASKNKPRQLILETPYYSLIDVAKSRFPVFPVKYLLKYKLPSYKFITKVDCPISIFHGTNDQVVPYKSGRGLFEVAPTPLTNFITIKGGGHNNLINFKEFHSNIEIILP</sequence>
<dbReference type="RefSeq" id="WP_345027323.1">
    <property type="nucleotide sequence ID" value="NZ_BAABDA010000050.1"/>
</dbReference>
<dbReference type="EMBL" id="JAUOEL010000003">
    <property type="protein sequence ID" value="MDO5974308.1"/>
    <property type="molecule type" value="Genomic_DNA"/>
</dbReference>
<dbReference type="PANTHER" id="PTHR12277">
    <property type="entry name" value="ALPHA/BETA HYDROLASE DOMAIN-CONTAINING PROTEIN"/>
    <property type="match status" value="1"/>
</dbReference>
<dbReference type="GO" id="GO:0016787">
    <property type="term" value="F:hydrolase activity"/>
    <property type="evidence" value="ECO:0007669"/>
    <property type="project" value="UniProtKB-KW"/>
</dbReference>
<keyword evidence="2" id="KW-0378">Hydrolase</keyword>
<dbReference type="Gene3D" id="3.40.50.1820">
    <property type="entry name" value="alpha/beta hydrolase"/>
    <property type="match status" value="1"/>
</dbReference>
<dbReference type="Proteomes" id="UP001176806">
    <property type="component" value="Unassembled WGS sequence"/>
</dbReference>
<name>A0ABT8WMC7_9FLAO</name>
<accession>A0ABT8WMC7</accession>
<dbReference type="InterPro" id="IPR022742">
    <property type="entry name" value="Hydrolase_4"/>
</dbReference>
<dbReference type="InterPro" id="IPR029058">
    <property type="entry name" value="AB_hydrolase_fold"/>
</dbReference>
<dbReference type="SUPFAM" id="SSF53474">
    <property type="entry name" value="alpha/beta-Hydrolases"/>
    <property type="match status" value="1"/>
</dbReference>
<protein>
    <submittedName>
        <fullName evidence="2">Alpha/beta hydrolase</fullName>
    </submittedName>
</protein>
<gene>
    <name evidence="2" type="ORF">Q4Q40_08945</name>
</gene>
<organism evidence="2 3">
    <name type="scientific">Flavivirga jejuensis</name>
    <dbReference type="NCBI Taxonomy" id="870487"/>
    <lineage>
        <taxon>Bacteria</taxon>
        <taxon>Pseudomonadati</taxon>
        <taxon>Bacteroidota</taxon>
        <taxon>Flavobacteriia</taxon>
        <taxon>Flavobacteriales</taxon>
        <taxon>Flavobacteriaceae</taxon>
        <taxon>Flavivirga</taxon>
    </lineage>
</organism>
<comment type="caution">
    <text evidence="2">The sequence shown here is derived from an EMBL/GenBank/DDBJ whole genome shotgun (WGS) entry which is preliminary data.</text>
</comment>
<reference evidence="2" key="1">
    <citation type="submission" date="2023-07" db="EMBL/GenBank/DDBJ databases">
        <title>Two novel species in the genus Flavivirga.</title>
        <authorList>
            <person name="Kwon K."/>
        </authorList>
    </citation>
    <scope>NUCLEOTIDE SEQUENCE</scope>
    <source>
        <strain evidence="2">KACC 14158</strain>
    </source>
</reference>